<name>A0AC34FQU3_9BILA</name>
<proteinExistence type="predicted"/>
<protein>
    <submittedName>
        <fullName evidence="2">Uncharacterized protein</fullName>
    </submittedName>
</protein>
<reference evidence="2" key="1">
    <citation type="submission" date="2022-11" db="UniProtKB">
        <authorList>
            <consortium name="WormBaseParasite"/>
        </authorList>
    </citation>
    <scope>IDENTIFICATION</scope>
</reference>
<evidence type="ECO:0000313" key="1">
    <source>
        <dbReference type="Proteomes" id="UP000887579"/>
    </source>
</evidence>
<evidence type="ECO:0000313" key="2">
    <source>
        <dbReference type="WBParaSite" id="ES5_v2.g19776.t1"/>
    </source>
</evidence>
<sequence length="199" mass="22722">MNMTHRARSWRKGQQSNPALDALLASVPLGTSCFLNVKTNQTIMVPKEYRLISPIEYVSFDEPIEPPWNVYTAVAKKLNHADIRIRDAASKLEAASKKPSKKPLYFQYKPHSRLWNNHATKSDYDYGTSILSQTYKHAVQRYYETAADLDAAFKEFDEAYKHYEETFPQKKCQTPEANDENSPPLSASSKTPSNEPKTT</sequence>
<dbReference type="Proteomes" id="UP000887579">
    <property type="component" value="Unplaced"/>
</dbReference>
<accession>A0AC34FQU3</accession>
<dbReference type="WBParaSite" id="ES5_v2.g19776.t1">
    <property type="protein sequence ID" value="ES5_v2.g19776.t1"/>
    <property type="gene ID" value="ES5_v2.g19776"/>
</dbReference>
<organism evidence="1 2">
    <name type="scientific">Panagrolaimus sp. ES5</name>
    <dbReference type="NCBI Taxonomy" id="591445"/>
    <lineage>
        <taxon>Eukaryota</taxon>
        <taxon>Metazoa</taxon>
        <taxon>Ecdysozoa</taxon>
        <taxon>Nematoda</taxon>
        <taxon>Chromadorea</taxon>
        <taxon>Rhabditida</taxon>
        <taxon>Tylenchina</taxon>
        <taxon>Panagrolaimomorpha</taxon>
        <taxon>Panagrolaimoidea</taxon>
        <taxon>Panagrolaimidae</taxon>
        <taxon>Panagrolaimus</taxon>
    </lineage>
</organism>